<feature type="region of interest" description="Disordered" evidence="2">
    <location>
        <begin position="605"/>
        <end position="624"/>
    </location>
</feature>
<protein>
    <submittedName>
        <fullName evidence="5">UDENN domain-containing protein</fullName>
    </submittedName>
</protein>
<dbReference type="GO" id="GO:0005737">
    <property type="term" value="C:cytoplasm"/>
    <property type="evidence" value="ECO:0007669"/>
    <property type="project" value="TreeGrafter"/>
</dbReference>
<evidence type="ECO:0000256" key="1">
    <source>
        <dbReference type="ARBA" id="ARBA00038178"/>
    </source>
</evidence>
<feature type="domain" description="UDENN" evidence="3">
    <location>
        <begin position="10"/>
        <end position="518"/>
    </location>
</feature>
<comment type="similarity">
    <text evidence="1">Belongs to the AVL9 family.</text>
</comment>
<keyword evidence="4" id="KW-1185">Reference proteome</keyword>
<dbReference type="PANTHER" id="PTHR31017">
    <property type="entry name" value="LATE SECRETORY PATHWAY PROTEIN AVL9-RELATED"/>
    <property type="match status" value="1"/>
</dbReference>
<dbReference type="WBParaSite" id="PSAMB.scaffold316size57145.g4528.t1">
    <property type="protein sequence ID" value="PSAMB.scaffold316size57145.g4528.t1"/>
    <property type="gene ID" value="PSAMB.scaffold316size57145.g4528"/>
</dbReference>
<dbReference type="InterPro" id="IPR051731">
    <property type="entry name" value="DENND11/AVL9_GEFs"/>
</dbReference>
<dbReference type="PROSITE" id="PS50211">
    <property type="entry name" value="DENN"/>
    <property type="match status" value="1"/>
</dbReference>
<dbReference type="PANTHER" id="PTHR31017:SF1">
    <property type="entry name" value="LATE SECRETORY PATHWAY PROTEIN AVL9 HOMOLOG"/>
    <property type="match status" value="1"/>
</dbReference>
<proteinExistence type="inferred from homology"/>
<dbReference type="InterPro" id="IPR018307">
    <property type="entry name" value="ABL9/DENND6_dom"/>
</dbReference>
<evidence type="ECO:0000313" key="5">
    <source>
        <dbReference type="WBParaSite" id="PSAMB.scaffold316size57145.g4528.t1"/>
    </source>
</evidence>
<organism evidence="4 5">
    <name type="scientific">Plectus sambesii</name>
    <dbReference type="NCBI Taxonomy" id="2011161"/>
    <lineage>
        <taxon>Eukaryota</taxon>
        <taxon>Metazoa</taxon>
        <taxon>Ecdysozoa</taxon>
        <taxon>Nematoda</taxon>
        <taxon>Chromadorea</taxon>
        <taxon>Plectida</taxon>
        <taxon>Plectina</taxon>
        <taxon>Plectoidea</taxon>
        <taxon>Plectidae</taxon>
        <taxon>Plectus</taxon>
    </lineage>
</organism>
<feature type="compositionally biased region" description="Basic and acidic residues" evidence="2">
    <location>
        <begin position="611"/>
        <end position="624"/>
    </location>
</feature>
<dbReference type="AlphaFoldDB" id="A0A914W3S0"/>
<dbReference type="InterPro" id="IPR037516">
    <property type="entry name" value="Tripartite_DENN"/>
</dbReference>
<name>A0A914W3S0_9BILA</name>
<reference evidence="5" key="1">
    <citation type="submission" date="2022-11" db="UniProtKB">
        <authorList>
            <consortium name="WormBaseParasite"/>
        </authorList>
    </citation>
    <scope>IDENTIFICATION</scope>
</reference>
<evidence type="ECO:0000259" key="3">
    <source>
        <dbReference type="PROSITE" id="PS50211"/>
    </source>
</evidence>
<sequence length="624" mass="68643">MASTDESLILHVLVVGFHHKKGCQIEYCYPPLGAEGATVADVDIPEEWHNLPSLALPDGAHNVEKDTVFFLLPDRNEPNRSIYGVSCYRQMAAAELLTKSADVTRSTVQKSVCVLSRVPLFGLLKAKIELITQAYFNERDFAKVEVLADMYQNLRETVHVDIVESQALLDLSPRSLVWLFKHRVVLLFKLLLLERRVLFQIFPVHQLCHTILALLSLYPKMIEAGLPEAAAYTPKKSLVSESDAPDEETEQAGNVSFDAHHPCVPKDRLLTLSPVRKAVGPCLTSEFGSIGGDKSSLADRVSQIGVKLGGWWTTGQTTAAAAARERQKTGIEVANEAVDEAEHLKAAAELKSYSTLSTDSYGFPLSIFTKGSLCHPYLSLSYLDMLKLDCVRAYAFGATNALFRQRKDLLDAIVTIDEAGEGQIEILDADLRRQLTLTTADLRFGDYLVRHVASDTGDVFVDATSWEGGDEWVRLQFRSYLLSLMATTKANDRDAIGDFSETFVDAWKAKHNYRIWACGHYPDLQTAVAGHPFAGQLSVSDMKLRLEHSLGSSEQGRKVTAVVSQTGKYVSQTGRNVKSSLTAWFSDLTGQGGNASAALDVADVASPDQLTEEKNSDELTKNAP</sequence>
<dbReference type="Pfam" id="PF09794">
    <property type="entry name" value="Avl9"/>
    <property type="match status" value="1"/>
</dbReference>
<evidence type="ECO:0000313" key="4">
    <source>
        <dbReference type="Proteomes" id="UP000887566"/>
    </source>
</evidence>
<evidence type="ECO:0000256" key="2">
    <source>
        <dbReference type="SAM" id="MobiDB-lite"/>
    </source>
</evidence>
<accession>A0A914W3S0</accession>
<dbReference type="Proteomes" id="UP000887566">
    <property type="component" value="Unplaced"/>
</dbReference>